<dbReference type="PROSITE" id="PS51257">
    <property type="entry name" value="PROKAR_LIPOPROTEIN"/>
    <property type="match status" value="1"/>
</dbReference>
<dbReference type="AlphaFoldDB" id="A0A7W3ZS10"/>
<evidence type="ECO:0000313" key="4">
    <source>
        <dbReference type="Proteomes" id="UP000517765"/>
    </source>
</evidence>
<comment type="caution">
    <text evidence="3">The sequence shown here is derived from an EMBL/GenBank/DDBJ whole genome shotgun (WGS) entry which is preliminary data.</text>
</comment>
<keyword evidence="2" id="KW-0732">Signal</keyword>
<feature type="region of interest" description="Disordered" evidence="1">
    <location>
        <begin position="22"/>
        <end position="59"/>
    </location>
</feature>
<reference evidence="4" key="1">
    <citation type="submission" date="2020-05" db="EMBL/GenBank/DDBJ databases">
        <title>Classification of alakaliphilic streptomycetes isolated from an alkaline soil next to Lonar Crater, India and a proposal for the recognition of Streptomyces alkaliterrae sp. nov.</title>
        <authorList>
            <person name="Golinska P."/>
        </authorList>
    </citation>
    <scope>NUCLEOTIDE SEQUENCE [LARGE SCALE GENOMIC DNA]</scope>
    <source>
        <strain evidence="4">OF8</strain>
    </source>
</reference>
<protein>
    <recommendedName>
        <fullName evidence="5">Secreted protein/lipoprotein</fullName>
    </recommendedName>
</protein>
<evidence type="ECO:0000256" key="2">
    <source>
        <dbReference type="SAM" id="SignalP"/>
    </source>
</evidence>
<gene>
    <name evidence="3" type="ORF">H3147_05800</name>
</gene>
<feature type="signal peptide" evidence="2">
    <location>
        <begin position="1"/>
        <end position="25"/>
    </location>
</feature>
<feature type="chain" id="PRO_5038932370" description="Secreted protein/lipoprotein" evidence="2">
    <location>
        <begin position="26"/>
        <end position="192"/>
    </location>
</feature>
<dbReference type="Proteomes" id="UP000517765">
    <property type="component" value="Unassembled WGS sequence"/>
</dbReference>
<evidence type="ECO:0008006" key="5">
    <source>
        <dbReference type="Google" id="ProtNLM"/>
    </source>
</evidence>
<name>A0A7W3ZS10_9ACTN</name>
<dbReference type="EMBL" id="JABJXA010000021">
    <property type="protein sequence ID" value="MBB1258343.1"/>
    <property type="molecule type" value="Genomic_DNA"/>
</dbReference>
<sequence>MRRSRHVSAAVAAGVLLLGATGCGSGETDAKNTPVVSPSPSDTPASPSPSRSSSEDPDEAAVLKDYRASWDAQMEAYAKADSNGTKVPDYLTLDALAEVESDLMTMRKRGHITTGEAVLSPEVTRLDMKAKLPKATVRDCVDVSEWTPVKKDSGKKVSLPPERLTKYVMTSDMEHWGKRWMVVKFTVEGKRC</sequence>
<feature type="compositionally biased region" description="Low complexity" evidence="1">
    <location>
        <begin position="33"/>
        <end position="52"/>
    </location>
</feature>
<dbReference type="RefSeq" id="WP_181356235.1">
    <property type="nucleotide sequence ID" value="NZ_JABJXA010000021.1"/>
</dbReference>
<evidence type="ECO:0000256" key="1">
    <source>
        <dbReference type="SAM" id="MobiDB-lite"/>
    </source>
</evidence>
<accession>A0A7W3ZS10</accession>
<organism evidence="3 4">
    <name type="scientific">Streptomyces alkaliterrae</name>
    <dbReference type="NCBI Taxonomy" id="2213162"/>
    <lineage>
        <taxon>Bacteria</taxon>
        <taxon>Bacillati</taxon>
        <taxon>Actinomycetota</taxon>
        <taxon>Actinomycetes</taxon>
        <taxon>Kitasatosporales</taxon>
        <taxon>Streptomycetaceae</taxon>
        <taxon>Streptomyces</taxon>
    </lineage>
</organism>
<evidence type="ECO:0000313" key="3">
    <source>
        <dbReference type="EMBL" id="MBB1258343.1"/>
    </source>
</evidence>
<proteinExistence type="predicted"/>